<dbReference type="InterPro" id="IPR000748">
    <property type="entry name" value="PsdUridine_synth_RsuA/RluB/E/F"/>
</dbReference>
<comment type="similarity">
    <text evidence="1 4">Belongs to the pseudouridine synthase RsuA family.</text>
</comment>
<dbReference type="InterPro" id="IPR036986">
    <property type="entry name" value="S4_RNA-bd_sf"/>
</dbReference>
<dbReference type="Pfam" id="PF00849">
    <property type="entry name" value="PseudoU_synth_2"/>
    <property type="match status" value="1"/>
</dbReference>
<dbReference type="CDD" id="cd00165">
    <property type="entry name" value="S4"/>
    <property type="match status" value="1"/>
</dbReference>
<keyword evidence="2 4" id="KW-0413">Isomerase</keyword>
<dbReference type="InterPro" id="IPR050343">
    <property type="entry name" value="RsuA_PseudoU_synthase"/>
</dbReference>
<dbReference type="InterPro" id="IPR020094">
    <property type="entry name" value="TruA/RsuA/RluB/E/F_N"/>
</dbReference>
<evidence type="ECO:0000259" key="5">
    <source>
        <dbReference type="SMART" id="SM00363"/>
    </source>
</evidence>
<proteinExistence type="inferred from homology"/>
<protein>
    <recommendedName>
        <fullName evidence="4">Pseudouridine synthase</fullName>
        <ecNumber evidence="4">5.4.99.-</ecNumber>
    </recommendedName>
</protein>
<feature type="domain" description="RNA-binding S4" evidence="5">
    <location>
        <begin position="1"/>
        <end position="62"/>
    </location>
</feature>
<evidence type="ECO:0000313" key="7">
    <source>
        <dbReference type="Proteomes" id="UP001200430"/>
    </source>
</evidence>
<evidence type="ECO:0000256" key="4">
    <source>
        <dbReference type="RuleBase" id="RU003887"/>
    </source>
</evidence>
<accession>A0ABS9EL56</accession>
<dbReference type="SUPFAM" id="SSF55174">
    <property type="entry name" value="Alpha-L RNA-binding motif"/>
    <property type="match status" value="1"/>
</dbReference>
<dbReference type="Gene3D" id="3.30.70.1560">
    <property type="entry name" value="Alpha-L RNA-binding motif"/>
    <property type="match status" value="1"/>
</dbReference>
<evidence type="ECO:0000256" key="3">
    <source>
        <dbReference type="PROSITE-ProRule" id="PRU00182"/>
    </source>
</evidence>
<dbReference type="Pfam" id="PF01479">
    <property type="entry name" value="S4"/>
    <property type="match status" value="1"/>
</dbReference>
<dbReference type="Gene3D" id="3.30.70.580">
    <property type="entry name" value="Pseudouridine synthase I, catalytic domain, N-terminal subdomain"/>
    <property type="match status" value="1"/>
</dbReference>
<sequence length="238" mass="27121">MRLNRYLALCGVASRRRSEDIIRSGRVKVGNVTVTDPARDVSEEDQVSVDGNLVCFQKSVYLVMNKPKGYVCAVEDRFYPTVIGLVPPDLRAKRIYPVGRLDRQSEGLLVLTNDGDFCNSLIHPSAGYQKTYEVLLDRPLTEEELSYWRKGVPIDGRVVSPVSLRVMDKKPAGRWVSIVLQEGLKREIRLMASYFSLSVNVLFRRKVGRMELRKLKSGEYCVVELQRLWRLIRQGGSV</sequence>
<keyword evidence="7" id="KW-1185">Reference proteome</keyword>
<reference evidence="6 7" key="1">
    <citation type="submission" date="2022-01" db="EMBL/GenBank/DDBJ databases">
        <title>Dethiosulfovibrio faecalis sp. nov., a novel proteolytic, non-sulfur-reducing bacterium isolated from a marine aquaculture solid waste bioreactor.</title>
        <authorList>
            <person name="Grabowski S."/>
            <person name="Apolinario E."/>
            <person name="Schneider N."/>
            <person name="Marshall C.W."/>
            <person name="Sowers K.R."/>
        </authorList>
    </citation>
    <scope>NUCLEOTIDE SEQUENCE [LARGE SCALE GENOMIC DNA]</scope>
    <source>
        <strain evidence="6 7">DSM 12537</strain>
    </source>
</reference>
<dbReference type="EMBL" id="JAKGUD010000003">
    <property type="protein sequence ID" value="MCF4141940.1"/>
    <property type="molecule type" value="Genomic_DNA"/>
</dbReference>
<dbReference type="PROSITE" id="PS50889">
    <property type="entry name" value="S4"/>
    <property type="match status" value="1"/>
</dbReference>
<dbReference type="PROSITE" id="PS01149">
    <property type="entry name" value="PSI_RSU"/>
    <property type="match status" value="1"/>
</dbReference>
<evidence type="ECO:0000256" key="2">
    <source>
        <dbReference type="ARBA" id="ARBA00023235"/>
    </source>
</evidence>
<dbReference type="Proteomes" id="UP001200430">
    <property type="component" value="Unassembled WGS sequence"/>
</dbReference>
<comment type="caution">
    <text evidence="6">The sequence shown here is derived from an EMBL/GenBank/DDBJ whole genome shotgun (WGS) entry which is preliminary data.</text>
</comment>
<dbReference type="InterPro" id="IPR006145">
    <property type="entry name" value="PsdUridine_synth_RsuA/RluA"/>
</dbReference>
<dbReference type="InterPro" id="IPR020103">
    <property type="entry name" value="PsdUridine_synth_cat_dom_sf"/>
</dbReference>
<dbReference type="InterPro" id="IPR002942">
    <property type="entry name" value="S4_RNA-bd"/>
</dbReference>
<evidence type="ECO:0000256" key="1">
    <source>
        <dbReference type="ARBA" id="ARBA00008348"/>
    </source>
</evidence>
<dbReference type="SUPFAM" id="SSF55120">
    <property type="entry name" value="Pseudouridine synthase"/>
    <property type="match status" value="1"/>
</dbReference>
<organism evidence="6 7">
    <name type="scientific">Dethiosulfovibrio marinus</name>
    <dbReference type="NCBI Taxonomy" id="133532"/>
    <lineage>
        <taxon>Bacteria</taxon>
        <taxon>Thermotogati</taxon>
        <taxon>Synergistota</taxon>
        <taxon>Synergistia</taxon>
        <taxon>Synergistales</taxon>
        <taxon>Dethiosulfovibrionaceae</taxon>
        <taxon>Dethiosulfovibrio</taxon>
    </lineage>
</organism>
<dbReference type="NCBIfam" id="TIGR00093">
    <property type="entry name" value="pseudouridine synthase"/>
    <property type="match status" value="1"/>
</dbReference>
<keyword evidence="3" id="KW-0694">RNA-binding</keyword>
<gene>
    <name evidence="6" type="ORF">L2W38_03810</name>
</gene>
<dbReference type="RefSeq" id="WP_236098702.1">
    <property type="nucleotide sequence ID" value="NZ_JAKGUD010000003.1"/>
</dbReference>
<dbReference type="Gene3D" id="3.10.290.10">
    <property type="entry name" value="RNA-binding S4 domain"/>
    <property type="match status" value="1"/>
</dbReference>
<dbReference type="SMART" id="SM00363">
    <property type="entry name" value="S4"/>
    <property type="match status" value="1"/>
</dbReference>
<dbReference type="PANTHER" id="PTHR47683:SF2">
    <property type="entry name" value="RNA-BINDING S4 DOMAIN-CONTAINING PROTEIN"/>
    <property type="match status" value="1"/>
</dbReference>
<dbReference type="InterPro" id="IPR018496">
    <property type="entry name" value="PsdUridine_synth_RsuA/RluB_CS"/>
</dbReference>
<evidence type="ECO:0000313" key="6">
    <source>
        <dbReference type="EMBL" id="MCF4141940.1"/>
    </source>
</evidence>
<dbReference type="PANTHER" id="PTHR47683">
    <property type="entry name" value="PSEUDOURIDINE SYNTHASE FAMILY PROTEIN-RELATED"/>
    <property type="match status" value="1"/>
</dbReference>
<dbReference type="EC" id="5.4.99.-" evidence="4"/>
<dbReference type="InterPro" id="IPR042092">
    <property type="entry name" value="PsdUridine_s_RsuA/RluB/E/F_cat"/>
</dbReference>
<name>A0ABS9EL56_9BACT</name>